<proteinExistence type="predicted"/>
<dbReference type="EMBL" id="MF417879">
    <property type="protein sequence ID" value="ASN68641.1"/>
    <property type="molecule type" value="Genomic_DNA"/>
</dbReference>
<protein>
    <recommendedName>
        <fullName evidence="2">DUF1833 domain-containing protein</fullName>
    </recommendedName>
</protein>
<dbReference type="Pfam" id="PF08875">
    <property type="entry name" value="DUF1833"/>
    <property type="match status" value="1"/>
</dbReference>
<gene>
    <name evidence="1" type="ORF">3S11_2</name>
</gene>
<name>A0A2H4J983_9CAUD</name>
<evidence type="ECO:0008006" key="2">
    <source>
        <dbReference type="Google" id="ProtNLM"/>
    </source>
</evidence>
<dbReference type="InterPro" id="IPR014974">
    <property type="entry name" value="DUF1833"/>
</dbReference>
<evidence type="ECO:0000313" key="1">
    <source>
        <dbReference type="EMBL" id="ASN68641.1"/>
    </source>
</evidence>
<accession>A0A2H4J983</accession>
<organism evidence="1">
    <name type="scientific">uncultured Caudovirales phage</name>
    <dbReference type="NCBI Taxonomy" id="2100421"/>
    <lineage>
        <taxon>Viruses</taxon>
        <taxon>Duplodnaviria</taxon>
        <taxon>Heunggongvirae</taxon>
        <taxon>Uroviricota</taxon>
        <taxon>Caudoviricetes</taxon>
        <taxon>Peduoviridae</taxon>
        <taxon>Maltschvirus</taxon>
        <taxon>Maltschvirus maltsch</taxon>
    </lineage>
</organism>
<sequence length="161" mass="17785">MTVLEQFYASGGSDVKIATLELSCPAWGKPVYLCKAYEDVMAATETGEVVTYQACGMDVALPKRDNSGNQTLNFAIDNVTGESQQLIDEALDTRQVISLVFRVYLSSDLSGPAEKPYRMKVKGGYIQGVTSQLSSGYYDLLNLAWPRRKYTLDFAPGLRYV</sequence>
<reference evidence="1" key="1">
    <citation type="submission" date="2017-06" db="EMBL/GenBank/DDBJ databases">
        <title>Novel phages from South African skin metaviromes.</title>
        <authorList>
            <person name="van Zyl L.J."/>
            <person name="Abrahams Y."/>
            <person name="Stander E.A."/>
            <person name="Kirby B.M."/>
            <person name="Clavaud C."/>
            <person name="Farcet C."/>
            <person name="Breton L."/>
            <person name="Trindade M.I."/>
        </authorList>
    </citation>
    <scope>NUCLEOTIDE SEQUENCE</scope>
</reference>